<evidence type="ECO:0000313" key="2">
    <source>
        <dbReference type="Proteomes" id="UP000323506"/>
    </source>
</evidence>
<reference evidence="1 2" key="1">
    <citation type="submission" date="2019-06" db="EMBL/GenBank/DDBJ databases">
        <title>WGS assembly of Gossypium darwinii.</title>
        <authorList>
            <person name="Chen Z.J."/>
            <person name="Sreedasyam A."/>
            <person name="Ando A."/>
            <person name="Song Q."/>
            <person name="De L."/>
            <person name="Hulse-Kemp A."/>
            <person name="Ding M."/>
            <person name="Ye W."/>
            <person name="Kirkbride R."/>
            <person name="Jenkins J."/>
            <person name="Plott C."/>
            <person name="Lovell J."/>
            <person name="Lin Y.-M."/>
            <person name="Vaughn R."/>
            <person name="Liu B."/>
            <person name="Li W."/>
            <person name="Simpson S."/>
            <person name="Scheffler B."/>
            <person name="Saski C."/>
            <person name="Grover C."/>
            <person name="Hu G."/>
            <person name="Conover J."/>
            <person name="Carlson J."/>
            <person name="Shu S."/>
            <person name="Boston L."/>
            <person name="Williams M."/>
            <person name="Peterson D."/>
            <person name="Mcgee K."/>
            <person name="Jones D."/>
            <person name="Wendel J."/>
            <person name="Stelly D."/>
            <person name="Grimwood J."/>
            <person name="Schmutz J."/>
        </authorList>
    </citation>
    <scope>NUCLEOTIDE SEQUENCE [LARGE SCALE GENOMIC DNA]</scope>
    <source>
        <strain evidence="1">1808015.09</strain>
    </source>
</reference>
<dbReference type="EMBL" id="CM017704">
    <property type="protein sequence ID" value="TYG73887.1"/>
    <property type="molecule type" value="Genomic_DNA"/>
</dbReference>
<dbReference type="AlphaFoldDB" id="A0A5D2CW51"/>
<sequence length="57" mass="6012">METIPQDGNQSSSLGSVCTTTAAKGGVVDPLSWGVAADSLKGSHLDEVKHMVFEYRC</sequence>
<evidence type="ECO:0008006" key="3">
    <source>
        <dbReference type="Google" id="ProtNLM"/>
    </source>
</evidence>
<evidence type="ECO:0000313" key="1">
    <source>
        <dbReference type="EMBL" id="TYG73887.1"/>
    </source>
</evidence>
<proteinExistence type="predicted"/>
<accession>A0A5D2CW51</accession>
<name>A0A5D2CW51_GOSDA</name>
<keyword evidence="2" id="KW-1185">Reference proteome</keyword>
<dbReference type="Proteomes" id="UP000323506">
    <property type="component" value="Chromosome D04"/>
</dbReference>
<protein>
    <recommendedName>
        <fullName evidence="3">Phenylalanine ammonia-lyase</fullName>
    </recommendedName>
</protein>
<organism evidence="1 2">
    <name type="scientific">Gossypium darwinii</name>
    <name type="common">Darwin's cotton</name>
    <name type="synonym">Gossypium barbadense var. darwinii</name>
    <dbReference type="NCBI Taxonomy" id="34276"/>
    <lineage>
        <taxon>Eukaryota</taxon>
        <taxon>Viridiplantae</taxon>
        <taxon>Streptophyta</taxon>
        <taxon>Embryophyta</taxon>
        <taxon>Tracheophyta</taxon>
        <taxon>Spermatophyta</taxon>
        <taxon>Magnoliopsida</taxon>
        <taxon>eudicotyledons</taxon>
        <taxon>Gunneridae</taxon>
        <taxon>Pentapetalae</taxon>
        <taxon>rosids</taxon>
        <taxon>malvids</taxon>
        <taxon>Malvales</taxon>
        <taxon>Malvaceae</taxon>
        <taxon>Malvoideae</taxon>
        <taxon>Gossypium</taxon>
    </lineage>
</organism>
<gene>
    <name evidence="1" type="ORF">ES288_D04G137800v1</name>
</gene>